<evidence type="ECO:0000256" key="6">
    <source>
        <dbReference type="ARBA" id="ARBA00022692"/>
    </source>
</evidence>
<reference evidence="14" key="1">
    <citation type="submission" date="2018-12" db="EMBL/GenBank/DDBJ databases">
        <title>Tengunoibacter tsumagoiensis gen. nov., sp. nov., Dictyobacter kobayashii sp. nov., D. alpinus sp. nov., and D. joshuensis sp. nov. and description of Dictyobacteraceae fam. nov. within the order Ktedonobacterales isolated from Tengu-no-mugimeshi.</title>
        <authorList>
            <person name="Wang C.M."/>
            <person name="Zheng Y."/>
            <person name="Sakai Y."/>
            <person name="Toyoda A."/>
            <person name="Minakuchi Y."/>
            <person name="Abe K."/>
            <person name="Yokota A."/>
            <person name="Yabe S."/>
        </authorList>
    </citation>
    <scope>NUCLEOTIDE SEQUENCE [LARGE SCALE GENOMIC DNA]</scope>
    <source>
        <strain evidence="14">Uno16</strain>
    </source>
</reference>
<dbReference type="Proteomes" id="UP000287171">
    <property type="component" value="Unassembled WGS sequence"/>
</dbReference>
<evidence type="ECO:0000256" key="11">
    <source>
        <dbReference type="ARBA" id="ARBA00023136"/>
    </source>
</evidence>
<dbReference type="OrthoDB" id="9776710at2"/>
<accession>A0A402BEZ0</accession>
<evidence type="ECO:0000256" key="1">
    <source>
        <dbReference type="ARBA" id="ARBA00004651"/>
    </source>
</evidence>
<dbReference type="PIRSF" id="PIRSF000267">
    <property type="entry name" value="Cyt_oxidse_sub2"/>
    <property type="match status" value="1"/>
</dbReference>
<evidence type="ECO:0000256" key="12">
    <source>
        <dbReference type="SAM" id="Phobius"/>
    </source>
</evidence>
<comment type="similarity">
    <text evidence="2">Belongs to the cytochrome ubiquinol oxidase subunit 2 family.</text>
</comment>
<keyword evidence="8" id="KW-0249">Electron transport</keyword>
<keyword evidence="14" id="KW-1185">Reference proteome</keyword>
<evidence type="ECO:0000256" key="7">
    <source>
        <dbReference type="ARBA" id="ARBA00022723"/>
    </source>
</evidence>
<dbReference type="RefSeq" id="WP_126630081.1">
    <property type="nucleotide sequence ID" value="NZ_BIFT01000002.1"/>
</dbReference>
<dbReference type="AlphaFoldDB" id="A0A402BEZ0"/>
<gene>
    <name evidence="13" type="primary">cydB_1</name>
    <name evidence="13" type="ORF">KDA_53830</name>
</gene>
<feature type="transmembrane region" description="Helical" evidence="12">
    <location>
        <begin position="237"/>
        <end position="256"/>
    </location>
</feature>
<keyword evidence="7" id="KW-0479">Metal-binding</keyword>
<keyword evidence="11 12" id="KW-0472">Membrane</keyword>
<feature type="transmembrane region" description="Helical" evidence="12">
    <location>
        <begin position="202"/>
        <end position="225"/>
    </location>
</feature>
<dbReference type="Pfam" id="PF02322">
    <property type="entry name" value="Cyt_bd_oxida_II"/>
    <property type="match status" value="1"/>
</dbReference>
<dbReference type="GO" id="GO:0046872">
    <property type="term" value="F:metal ion binding"/>
    <property type="evidence" value="ECO:0007669"/>
    <property type="project" value="UniProtKB-KW"/>
</dbReference>
<dbReference type="GO" id="GO:0016682">
    <property type="term" value="F:oxidoreductase activity, acting on diphenols and related substances as donors, oxygen as acceptor"/>
    <property type="evidence" value="ECO:0007669"/>
    <property type="project" value="TreeGrafter"/>
</dbReference>
<evidence type="ECO:0000256" key="8">
    <source>
        <dbReference type="ARBA" id="ARBA00022982"/>
    </source>
</evidence>
<evidence type="ECO:0000313" key="14">
    <source>
        <dbReference type="Proteomes" id="UP000287171"/>
    </source>
</evidence>
<feature type="transmembrane region" description="Helical" evidence="12">
    <location>
        <begin position="263"/>
        <end position="285"/>
    </location>
</feature>
<evidence type="ECO:0000256" key="9">
    <source>
        <dbReference type="ARBA" id="ARBA00022989"/>
    </source>
</evidence>
<dbReference type="PANTHER" id="PTHR43141:SF5">
    <property type="entry name" value="CYTOCHROME BD-I UBIQUINOL OXIDASE SUBUNIT 2"/>
    <property type="match status" value="1"/>
</dbReference>
<organism evidence="13 14">
    <name type="scientific">Dictyobacter alpinus</name>
    <dbReference type="NCBI Taxonomy" id="2014873"/>
    <lineage>
        <taxon>Bacteria</taxon>
        <taxon>Bacillati</taxon>
        <taxon>Chloroflexota</taxon>
        <taxon>Ktedonobacteria</taxon>
        <taxon>Ktedonobacterales</taxon>
        <taxon>Dictyobacteraceae</taxon>
        <taxon>Dictyobacter</taxon>
    </lineage>
</organism>
<keyword evidence="6 12" id="KW-0812">Transmembrane</keyword>
<dbReference type="NCBIfam" id="TIGR00203">
    <property type="entry name" value="cydB"/>
    <property type="match status" value="1"/>
</dbReference>
<dbReference type="GO" id="GO:0005886">
    <property type="term" value="C:plasma membrane"/>
    <property type="evidence" value="ECO:0007669"/>
    <property type="project" value="UniProtKB-SubCell"/>
</dbReference>
<evidence type="ECO:0000313" key="13">
    <source>
        <dbReference type="EMBL" id="GCE29899.1"/>
    </source>
</evidence>
<keyword evidence="5" id="KW-0349">Heme</keyword>
<comment type="subcellular location">
    <subcellularLocation>
        <location evidence="1">Cell membrane</location>
        <topology evidence="1">Multi-pass membrane protein</topology>
    </subcellularLocation>
</comment>
<dbReference type="GO" id="GO:0019646">
    <property type="term" value="P:aerobic electron transport chain"/>
    <property type="evidence" value="ECO:0007669"/>
    <property type="project" value="TreeGrafter"/>
</dbReference>
<dbReference type="InterPro" id="IPR003317">
    <property type="entry name" value="Cyt-d_oxidase_su2"/>
</dbReference>
<dbReference type="GO" id="GO:0070069">
    <property type="term" value="C:cytochrome complex"/>
    <property type="evidence" value="ECO:0007669"/>
    <property type="project" value="TreeGrafter"/>
</dbReference>
<name>A0A402BEZ0_9CHLR</name>
<comment type="caution">
    <text evidence="13">The sequence shown here is derived from an EMBL/GenBank/DDBJ whole genome shotgun (WGS) entry which is preliminary data.</text>
</comment>
<evidence type="ECO:0000256" key="3">
    <source>
        <dbReference type="ARBA" id="ARBA00022448"/>
    </source>
</evidence>
<keyword evidence="4" id="KW-1003">Cell membrane</keyword>
<evidence type="ECO:0000256" key="2">
    <source>
        <dbReference type="ARBA" id="ARBA00007543"/>
    </source>
</evidence>
<keyword evidence="3" id="KW-0813">Transport</keyword>
<evidence type="ECO:0000256" key="10">
    <source>
        <dbReference type="ARBA" id="ARBA00023004"/>
    </source>
</evidence>
<evidence type="ECO:0000256" key="4">
    <source>
        <dbReference type="ARBA" id="ARBA00022475"/>
    </source>
</evidence>
<evidence type="ECO:0000256" key="5">
    <source>
        <dbReference type="ARBA" id="ARBA00022617"/>
    </source>
</evidence>
<feature type="transmembrane region" description="Helical" evidence="12">
    <location>
        <begin position="314"/>
        <end position="336"/>
    </location>
</feature>
<protein>
    <submittedName>
        <fullName evidence="13">Cytochrome D ubiquinol oxidase subunit II</fullName>
    </submittedName>
</protein>
<dbReference type="GO" id="GO:0009055">
    <property type="term" value="F:electron transfer activity"/>
    <property type="evidence" value="ECO:0007669"/>
    <property type="project" value="TreeGrafter"/>
</dbReference>
<proteinExistence type="inferred from homology"/>
<feature type="transmembrane region" description="Helical" evidence="12">
    <location>
        <begin position="112"/>
        <end position="131"/>
    </location>
</feature>
<keyword evidence="9 12" id="KW-1133">Transmembrane helix</keyword>
<dbReference type="EMBL" id="BIFT01000002">
    <property type="protein sequence ID" value="GCE29899.1"/>
    <property type="molecule type" value="Genomic_DNA"/>
</dbReference>
<feature type="transmembrane region" description="Helical" evidence="12">
    <location>
        <begin position="80"/>
        <end position="100"/>
    </location>
</feature>
<feature type="transmembrane region" description="Helical" evidence="12">
    <location>
        <begin position="167"/>
        <end position="190"/>
    </location>
</feature>
<keyword evidence="10" id="KW-0408">Iron</keyword>
<sequence length="347" mass="38380">MQTLWFILVGGMLTAYVVMDGFDLGAGIIHLFAGRSDTDRRLIIGAIGPVWDGNEVWLIAAGGTLFFSFPLLYASSFSGFYLPLMIVLWLLMLRGIAIELRSHFPNPVWTSFWDGLFFIGSTLLTIFYGAAMANVLRGVPLDGNGYFFEALWTDFNPFSAHPGILDWYTILIGLLALTILTAHGATYIAVKVPDPLSTRSRKVALLFVILSFVLAIPGTIATWAVQPQISRNYFAHPWGFIFPLLALGALVAMGYFNLTRRDLLSFFSSCAFIIGLLSSAAFGIYPLMLPAVNTEHSLTIHNASASAYGQTVGLVWWIFGMVLAIIYFVVTYRLFWGKVSIANRARE</sequence>
<feature type="transmembrane region" description="Helical" evidence="12">
    <location>
        <begin position="6"/>
        <end position="33"/>
    </location>
</feature>
<dbReference type="PANTHER" id="PTHR43141">
    <property type="entry name" value="CYTOCHROME BD2 SUBUNIT II"/>
    <property type="match status" value="1"/>
</dbReference>